<feature type="compositionally biased region" description="Polar residues" evidence="8">
    <location>
        <begin position="502"/>
        <end position="516"/>
    </location>
</feature>
<feature type="compositionally biased region" description="Low complexity" evidence="8">
    <location>
        <begin position="181"/>
        <end position="192"/>
    </location>
</feature>
<dbReference type="GO" id="GO:0005856">
    <property type="term" value="C:cytoskeleton"/>
    <property type="evidence" value="ECO:0007669"/>
    <property type="project" value="UniProtKB-SubCell"/>
</dbReference>
<evidence type="ECO:0000256" key="2">
    <source>
        <dbReference type="ARBA" id="ARBA00004245"/>
    </source>
</evidence>
<feature type="domain" description="WH1" evidence="10">
    <location>
        <begin position="34"/>
        <end position="143"/>
    </location>
</feature>
<dbReference type="SUPFAM" id="SSF50729">
    <property type="entry name" value="PH domain-like"/>
    <property type="match status" value="1"/>
</dbReference>
<dbReference type="SUPFAM" id="SSF47912">
    <property type="entry name" value="Wiscott-Aldrich syndrome protein, WASP, C-terminal domain"/>
    <property type="match status" value="1"/>
</dbReference>
<keyword evidence="6" id="KW-0206">Cytoskeleton</keyword>
<evidence type="ECO:0000256" key="3">
    <source>
        <dbReference type="ARBA" id="ARBA00022490"/>
    </source>
</evidence>
<feature type="compositionally biased region" description="Pro residues" evidence="8">
    <location>
        <begin position="413"/>
        <end position="432"/>
    </location>
</feature>
<evidence type="ECO:0000313" key="13">
    <source>
        <dbReference type="Proteomes" id="UP000790347"/>
    </source>
</evidence>
<dbReference type="Gene3D" id="3.90.810.10">
    <property type="entry name" value="CRIB domain"/>
    <property type="match status" value="1"/>
</dbReference>
<feature type="domain" description="WH2" evidence="11">
    <location>
        <begin position="516"/>
        <end position="533"/>
    </location>
</feature>
<dbReference type="Pfam" id="PF00786">
    <property type="entry name" value="PBD"/>
    <property type="match status" value="1"/>
</dbReference>
<keyword evidence="4" id="KW-0597">Phosphoprotein</keyword>
<feature type="compositionally biased region" description="Low complexity" evidence="8">
    <location>
        <begin position="359"/>
        <end position="375"/>
    </location>
</feature>
<feature type="region of interest" description="Disordered" evidence="8">
    <location>
        <begin position="559"/>
        <end position="589"/>
    </location>
</feature>
<feature type="region of interest" description="Disordered" evidence="8">
    <location>
        <begin position="162"/>
        <end position="241"/>
    </location>
</feature>
<feature type="compositionally biased region" description="Low complexity" evidence="8">
    <location>
        <begin position="297"/>
        <end position="310"/>
    </location>
</feature>
<accession>A0A922L7R4</accession>
<dbReference type="InterPro" id="IPR000095">
    <property type="entry name" value="CRIB_dom"/>
</dbReference>
<evidence type="ECO:0000256" key="1">
    <source>
        <dbReference type="ARBA" id="ARBA00004123"/>
    </source>
</evidence>
<dbReference type="Gene3D" id="2.30.29.30">
    <property type="entry name" value="Pleckstrin-homology domain (PH domain)/Phosphotyrosine-binding domain (PTB)"/>
    <property type="match status" value="1"/>
</dbReference>
<evidence type="ECO:0000256" key="5">
    <source>
        <dbReference type="ARBA" id="ARBA00022737"/>
    </source>
</evidence>
<reference evidence="12" key="1">
    <citation type="submission" date="2013-05" db="EMBL/GenBank/DDBJ databases">
        <authorList>
            <person name="Yim A.K.Y."/>
            <person name="Chan T.F."/>
            <person name="Ji K.M."/>
            <person name="Liu X.Y."/>
            <person name="Zhou J.W."/>
            <person name="Li R.Q."/>
            <person name="Yang K.Y."/>
            <person name="Li J."/>
            <person name="Li M."/>
            <person name="Law P.T.W."/>
            <person name="Wu Y.L."/>
            <person name="Cai Z.L."/>
            <person name="Qin H."/>
            <person name="Bao Y."/>
            <person name="Leung R.K.K."/>
            <person name="Ng P.K.S."/>
            <person name="Zou J."/>
            <person name="Zhong X.J."/>
            <person name="Ran P.X."/>
            <person name="Zhong N.S."/>
            <person name="Liu Z.G."/>
            <person name="Tsui S.K.W."/>
        </authorList>
    </citation>
    <scope>NUCLEOTIDE SEQUENCE</scope>
    <source>
        <strain evidence="12">Derf</strain>
        <tissue evidence="12">Whole organism</tissue>
    </source>
</reference>
<evidence type="ECO:0000256" key="6">
    <source>
        <dbReference type="ARBA" id="ARBA00023212"/>
    </source>
</evidence>
<organism evidence="12 13">
    <name type="scientific">Dermatophagoides farinae</name>
    <name type="common">American house dust mite</name>
    <dbReference type="NCBI Taxonomy" id="6954"/>
    <lineage>
        <taxon>Eukaryota</taxon>
        <taxon>Metazoa</taxon>
        <taxon>Ecdysozoa</taxon>
        <taxon>Arthropoda</taxon>
        <taxon>Chelicerata</taxon>
        <taxon>Arachnida</taxon>
        <taxon>Acari</taxon>
        <taxon>Acariformes</taxon>
        <taxon>Sarcoptiformes</taxon>
        <taxon>Astigmata</taxon>
        <taxon>Psoroptidia</taxon>
        <taxon>Analgoidea</taxon>
        <taxon>Pyroglyphidae</taxon>
        <taxon>Dermatophagoidinae</taxon>
        <taxon>Dermatophagoides</taxon>
    </lineage>
</organism>
<dbReference type="InterPro" id="IPR036936">
    <property type="entry name" value="CRIB_dom_sf"/>
</dbReference>
<evidence type="ECO:0000256" key="4">
    <source>
        <dbReference type="ARBA" id="ARBA00022553"/>
    </source>
</evidence>
<proteinExistence type="predicted"/>
<dbReference type="PROSITE" id="PS50108">
    <property type="entry name" value="CRIB"/>
    <property type="match status" value="1"/>
</dbReference>
<feature type="compositionally biased region" description="Acidic residues" evidence="8">
    <location>
        <begin position="574"/>
        <end position="589"/>
    </location>
</feature>
<dbReference type="PROSITE" id="PS50229">
    <property type="entry name" value="WH1"/>
    <property type="match status" value="1"/>
</dbReference>
<feature type="domain" description="CRIB" evidence="9">
    <location>
        <begin position="234"/>
        <end position="247"/>
    </location>
</feature>
<dbReference type="InterPro" id="IPR003124">
    <property type="entry name" value="WH2_dom"/>
</dbReference>
<dbReference type="PROSITE" id="PS51082">
    <property type="entry name" value="WH2"/>
    <property type="match status" value="2"/>
</dbReference>
<evidence type="ECO:0008006" key="14">
    <source>
        <dbReference type="Google" id="ProtNLM"/>
    </source>
</evidence>
<feature type="compositionally biased region" description="Polar residues" evidence="8">
    <location>
        <begin position="347"/>
        <end position="358"/>
    </location>
</feature>
<keyword evidence="7" id="KW-0539">Nucleus</keyword>
<dbReference type="GO" id="GO:0005634">
    <property type="term" value="C:nucleus"/>
    <property type="evidence" value="ECO:0007669"/>
    <property type="project" value="UniProtKB-SubCell"/>
</dbReference>
<feature type="domain" description="WH2" evidence="11">
    <location>
        <begin position="480"/>
        <end position="497"/>
    </location>
</feature>
<dbReference type="InterPro" id="IPR033927">
    <property type="entry name" value="WASPfam_EVH1"/>
</dbReference>
<dbReference type="InterPro" id="IPR011993">
    <property type="entry name" value="PH-like_dom_sf"/>
</dbReference>
<dbReference type="Gene3D" id="6.10.280.150">
    <property type="match status" value="1"/>
</dbReference>
<dbReference type="GO" id="GO:0007015">
    <property type="term" value="P:actin filament organization"/>
    <property type="evidence" value="ECO:0007669"/>
    <property type="project" value="InterPro"/>
</dbReference>
<dbReference type="GO" id="GO:0003779">
    <property type="term" value="F:actin binding"/>
    <property type="evidence" value="ECO:0007669"/>
    <property type="project" value="InterPro"/>
</dbReference>
<name>A0A922L7R4_DERFA</name>
<reference evidence="12" key="2">
    <citation type="journal article" date="2022" name="Res Sq">
        <title>Comparative Genomics Reveals Insights into the Divergent Evolution of Astigmatic Mites and Household Pest Adaptations.</title>
        <authorList>
            <person name="Xiong Q."/>
            <person name="Wan A.T.-Y."/>
            <person name="Liu X.-Y."/>
            <person name="Fung C.S.-H."/>
            <person name="Xiao X."/>
            <person name="Malainual N."/>
            <person name="Hou J."/>
            <person name="Wang L."/>
            <person name="Wang M."/>
            <person name="Yang K."/>
            <person name="Cui Y."/>
            <person name="Leung E."/>
            <person name="Nong W."/>
            <person name="Shin S.-K."/>
            <person name="Au S."/>
            <person name="Jeong K.Y."/>
            <person name="Chew F.T."/>
            <person name="Hui J."/>
            <person name="Leung T.F."/>
            <person name="Tungtrongchitr A."/>
            <person name="Zhong N."/>
            <person name="Liu Z."/>
            <person name="Tsui S."/>
        </authorList>
    </citation>
    <scope>NUCLEOTIDE SEQUENCE</scope>
    <source>
        <strain evidence="12">Derf</strain>
        <tissue evidence="12">Whole organism</tissue>
    </source>
</reference>
<dbReference type="Pfam" id="PF02205">
    <property type="entry name" value="WH2"/>
    <property type="match status" value="2"/>
</dbReference>
<feature type="compositionally biased region" description="Pro residues" evidence="8">
    <location>
        <begin position="442"/>
        <end position="455"/>
    </location>
</feature>
<dbReference type="InterPro" id="IPR000697">
    <property type="entry name" value="WH1/EVH1_dom"/>
</dbReference>
<dbReference type="Proteomes" id="UP000790347">
    <property type="component" value="Unassembled WGS sequence"/>
</dbReference>
<dbReference type="SMART" id="SM00246">
    <property type="entry name" value="WH2"/>
    <property type="match status" value="2"/>
</dbReference>
<dbReference type="AlphaFoldDB" id="A0A922L7R4"/>
<feature type="compositionally biased region" description="Polar residues" evidence="8">
    <location>
        <begin position="396"/>
        <end position="407"/>
    </location>
</feature>
<comment type="caution">
    <text evidence="12">The sequence shown here is derived from an EMBL/GenBank/DDBJ whole genome shotgun (WGS) entry which is preliminary data.</text>
</comment>
<dbReference type="InterPro" id="IPR011026">
    <property type="entry name" value="WAS_C"/>
</dbReference>
<dbReference type="FunFam" id="2.30.29.30:FF:000130">
    <property type="entry name" value="neural Wiskott-Aldrich syndrome protein"/>
    <property type="match status" value="1"/>
</dbReference>
<dbReference type="CDD" id="cd01205">
    <property type="entry name" value="EVH1_WASP-like"/>
    <property type="match status" value="1"/>
</dbReference>
<dbReference type="PANTHER" id="PTHR11202:SF36">
    <property type="entry name" value="ACTIN NUCLEATION-PROMOTING FACTOR WASL"/>
    <property type="match status" value="1"/>
</dbReference>
<keyword evidence="3" id="KW-0963">Cytoplasm</keyword>
<feature type="compositionally biased region" description="Polar residues" evidence="8">
    <location>
        <begin position="193"/>
        <end position="208"/>
    </location>
</feature>
<protein>
    <recommendedName>
        <fullName evidence="14">Neural Wiskott-Aldrich syndrome protein-like</fullName>
    </recommendedName>
</protein>
<dbReference type="EMBL" id="ASGP02000002">
    <property type="protein sequence ID" value="KAH9522924.1"/>
    <property type="molecule type" value="Genomic_DNA"/>
</dbReference>
<feature type="compositionally biased region" description="Low complexity" evidence="8">
    <location>
        <begin position="162"/>
        <end position="174"/>
    </location>
</feature>
<evidence type="ECO:0000259" key="9">
    <source>
        <dbReference type="PROSITE" id="PS50108"/>
    </source>
</evidence>
<dbReference type="PANTHER" id="PTHR11202">
    <property type="entry name" value="SPROUTY-RELATED, EVH1 DOMAIN-CONTAINING PROTEIN FAMILY MEMBER"/>
    <property type="match status" value="1"/>
</dbReference>
<evidence type="ECO:0000259" key="10">
    <source>
        <dbReference type="PROSITE" id="PS50229"/>
    </source>
</evidence>
<feature type="compositionally biased region" description="Pro residues" evidence="8">
    <location>
        <begin position="322"/>
        <end position="340"/>
    </location>
</feature>
<comment type="subcellular location">
    <subcellularLocation>
        <location evidence="2">Cytoplasm</location>
        <location evidence="2">Cytoskeleton</location>
    </subcellularLocation>
    <subcellularLocation>
        <location evidence="1">Nucleus</location>
    </subcellularLocation>
</comment>
<evidence type="ECO:0000259" key="11">
    <source>
        <dbReference type="PROSITE" id="PS51082"/>
    </source>
</evidence>
<evidence type="ECO:0000313" key="12">
    <source>
        <dbReference type="EMBL" id="KAH9522924.1"/>
    </source>
</evidence>
<keyword evidence="13" id="KW-1185">Reference proteome</keyword>
<sequence length="589" mass="65854">MTKLELQQQQSTIVENRKSLLLYDDENELVFSLLGRKCLSQSTAVIQLLITRPPDHIRWQIKCTGVVCFVKDNPKRSYFIRVYDYDKKTLAWEQELYTTFEYKNVRPTFHMFEAHDCMAGLYFANEQEAQHFLETVQGKLENRKKKSQEKKMTMNHPTMAMQSQFQQHSSQNQQQRRHQQQHQQQQSLHNLQPTDQGVSLSSSRNKSFNRIYKPYKDKQQRNRDKKKGISKTDIGNPTNFQHVQHIGWNSQTRSFEMDKIIDKNLISCLQAQGITQEQLKHEAEFIKQFVQDWNHGNNNNGTIINQPQQQRPNVTGGRPVGVPLPPPPPPLSPPSIPSVPPVVVSPTTTNSKSNYNKSQHQQYNGGHHNQQQQQQPVVHFPPPPPPSSSSSSSSSLSTTMGNNNRKQTMAPAIPAPALAPAPPPPPPPPPPSLNEMTSSPAAVPPPPPPPPPPPSSLIGPGGSGGVSVNKPSPLPSTNDNRSALLEEIRRGAQLNHVDPTEQRQNGNGNNSSTTDVRGQLLDQIRRGVDLKKVDTNANAKPSNEMIGRGGALADALARALQERAQDWNQTSDSSDNDSNDTDDDDDWDD</sequence>
<keyword evidence="5" id="KW-0677">Repeat</keyword>
<dbReference type="Pfam" id="PF00568">
    <property type="entry name" value="WH1"/>
    <property type="match status" value="1"/>
</dbReference>
<evidence type="ECO:0000256" key="7">
    <source>
        <dbReference type="ARBA" id="ARBA00023242"/>
    </source>
</evidence>
<dbReference type="SMART" id="SM00461">
    <property type="entry name" value="WH1"/>
    <property type="match status" value="1"/>
</dbReference>
<evidence type="ECO:0000256" key="8">
    <source>
        <dbReference type="SAM" id="MobiDB-lite"/>
    </source>
</evidence>
<gene>
    <name evidence="12" type="ORF">DERF_006478</name>
</gene>
<feature type="region of interest" description="Disordered" evidence="8">
    <location>
        <begin position="297"/>
        <end position="521"/>
    </location>
</feature>